<dbReference type="Proteomes" id="UP000276776">
    <property type="component" value="Unassembled WGS sequence"/>
</dbReference>
<dbReference type="EMBL" id="UYYF01001350">
    <property type="protein sequence ID" value="VDM99785.1"/>
    <property type="molecule type" value="Genomic_DNA"/>
</dbReference>
<gene>
    <name evidence="1" type="ORF">TCLT_LOCUS3361</name>
</gene>
<protein>
    <submittedName>
        <fullName evidence="1 3">Uncharacterized protein</fullName>
    </submittedName>
</protein>
<organism evidence="3">
    <name type="scientific">Thelazia callipaeda</name>
    <name type="common">Oriental eyeworm</name>
    <name type="synonym">Parasitic nematode</name>
    <dbReference type="NCBI Taxonomy" id="103827"/>
    <lineage>
        <taxon>Eukaryota</taxon>
        <taxon>Metazoa</taxon>
        <taxon>Ecdysozoa</taxon>
        <taxon>Nematoda</taxon>
        <taxon>Chromadorea</taxon>
        <taxon>Rhabditida</taxon>
        <taxon>Spirurina</taxon>
        <taxon>Spiruromorpha</taxon>
        <taxon>Thelazioidea</taxon>
        <taxon>Thelaziidae</taxon>
        <taxon>Thelazia</taxon>
    </lineage>
</organism>
<dbReference type="AlphaFoldDB" id="A0A0N5CT10"/>
<evidence type="ECO:0000313" key="2">
    <source>
        <dbReference type="Proteomes" id="UP000276776"/>
    </source>
</evidence>
<keyword evidence="2" id="KW-1185">Reference proteome</keyword>
<evidence type="ECO:0000313" key="3">
    <source>
        <dbReference type="WBParaSite" id="TCLT_0000336801-mRNA-1"/>
    </source>
</evidence>
<name>A0A0N5CT10_THECL</name>
<dbReference type="WBParaSite" id="TCLT_0000336801-mRNA-1">
    <property type="protein sequence ID" value="TCLT_0000336801-mRNA-1"/>
    <property type="gene ID" value="TCLT_0000336801"/>
</dbReference>
<evidence type="ECO:0000313" key="1">
    <source>
        <dbReference type="EMBL" id="VDM99785.1"/>
    </source>
</evidence>
<sequence>MPLLELAIMKAPKMFQKTERSKFLKVLQELENSTCTMGRNGTDFWYFAYKQYMNDLGFGAELWDILQNNKQIHVTFLQQFGQNLESFLLANNKYFCDILFDNNKTMVAFRMFMQMKNMPIYSSQFIVKCAMQIRF</sequence>
<dbReference type="OrthoDB" id="5819432at2759"/>
<reference evidence="1 2" key="2">
    <citation type="submission" date="2018-11" db="EMBL/GenBank/DDBJ databases">
        <authorList>
            <consortium name="Pathogen Informatics"/>
        </authorList>
    </citation>
    <scope>NUCLEOTIDE SEQUENCE [LARGE SCALE GENOMIC DNA]</scope>
</reference>
<proteinExistence type="predicted"/>
<reference evidence="3" key="1">
    <citation type="submission" date="2017-02" db="UniProtKB">
        <authorList>
            <consortium name="WormBaseParasite"/>
        </authorList>
    </citation>
    <scope>IDENTIFICATION</scope>
</reference>
<accession>A0A0N5CT10</accession>